<dbReference type="GO" id="GO:0016787">
    <property type="term" value="F:hydrolase activity"/>
    <property type="evidence" value="ECO:0007669"/>
    <property type="project" value="UniProtKB-KW"/>
</dbReference>
<keyword evidence="5" id="KW-0472">Membrane</keyword>
<dbReference type="EMBL" id="UOYO01000013">
    <property type="protein sequence ID" value="VAY86453.1"/>
    <property type="molecule type" value="Genomic_DNA"/>
</dbReference>
<keyword evidence="6" id="KW-0139">CF(1)</keyword>
<evidence type="ECO:0000313" key="9">
    <source>
        <dbReference type="EMBL" id="VAY86453.1"/>
    </source>
</evidence>
<evidence type="ECO:0000256" key="7">
    <source>
        <dbReference type="ARBA" id="ARBA00023310"/>
    </source>
</evidence>
<evidence type="ECO:0000259" key="8">
    <source>
        <dbReference type="Pfam" id="PF02823"/>
    </source>
</evidence>
<keyword evidence="4" id="KW-0406">Ion transport</keyword>
<evidence type="ECO:0000256" key="2">
    <source>
        <dbReference type="ARBA" id="ARBA00005712"/>
    </source>
</evidence>
<keyword evidence="9" id="KW-0378">Hydrolase</keyword>
<feature type="domain" description="ATP synthase F1 complex delta/epsilon subunit N-terminal" evidence="8">
    <location>
        <begin position="4"/>
        <end position="83"/>
    </location>
</feature>
<dbReference type="Pfam" id="PF02823">
    <property type="entry name" value="ATP-synt_DE_N"/>
    <property type="match status" value="1"/>
</dbReference>
<name>A0A3B1E904_9ZZZZ</name>
<dbReference type="InterPro" id="IPR001469">
    <property type="entry name" value="ATP_synth_F1_dsu/esu"/>
</dbReference>
<dbReference type="InterPro" id="IPR036771">
    <property type="entry name" value="ATPsynth_dsu/esu_N"/>
</dbReference>
<protein>
    <submittedName>
        <fullName evidence="9">ATP synthase epsilon chain</fullName>
        <ecNumber evidence="9">3.6.3.14</ecNumber>
    </submittedName>
</protein>
<dbReference type="GO" id="GO:0045259">
    <property type="term" value="C:proton-transporting ATP synthase complex"/>
    <property type="evidence" value="ECO:0007669"/>
    <property type="project" value="UniProtKB-KW"/>
</dbReference>
<evidence type="ECO:0000256" key="1">
    <source>
        <dbReference type="ARBA" id="ARBA00004170"/>
    </source>
</evidence>
<evidence type="ECO:0000256" key="4">
    <source>
        <dbReference type="ARBA" id="ARBA00023065"/>
    </source>
</evidence>
<comment type="similarity">
    <text evidence="2">Belongs to the ATPase epsilon chain family.</text>
</comment>
<keyword evidence="3" id="KW-0813">Transport</keyword>
<reference evidence="9" key="1">
    <citation type="submission" date="2018-10" db="EMBL/GenBank/DDBJ databases">
        <authorList>
            <person name="Aoki K."/>
        </authorList>
    </citation>
    <scope>NUCLEOTIDE SEQUENCE</scope>
</reference>
<dbReference type="InterPro" id="IPR020546">
    <property type="entry name" value="ATP_synth_F1_dsu/esu_N"/>
</dbReference>
<dbReference type="CDD" id="cd12152">
    <property type="entry name" value="F1-ATPase_delta"/>
    <property type="match status" value="1"/>
</dbReference>
<dbReference type="EC" id="3.6.3.14" evidence="9"/>
<dbReference type="Gene3D" id="2.60.15.10">
    <property type="entry name" value="F0F1 ATP synthase delta/epsilon subunit, N-terminal"/>
    <property type="match status" value="1"/>
</dbReference>
<proteinExistence type="inferred from homology"/>
<comment type="subcellular location">
    <subcellularLocation>
        <location evidence="1">Membrane</location>
        <topology evidence="1">Peripheral membrane protein</topology>
    </subcellularLocation>
</comment>
<accession>A0A3B1E904</accession>
<dbReference type="AlphaFoldDB" id="A0A3B1E904"/>
<dbReference type="NCBIfam" id="TIGR01216">
    <property type="entry name" value="ATP_synt_epsi"/>
    <property type="match status" value="1"/>
</dbReference>
<gene>
    <name evidence="9" type="ORF">MNB_ARC-1_139</name>
</gene>
<organism evidence="9">
    <name type="scientific">hydrothermal vent metagenome</name>
    <dbReference type="NCBI Taxonomy" id="652676"/>
    <lineage>
        <taxon>unclassified sequences</taxon>
        <taxon>metagenomes</taxon>
        <taxon>ecological metagenomes</taxon>
    </lineage>
</organism>
<evidence type="ECO:0000256" key="3">
    <source>
        <dbReference type="ARBA" id="ARBA00022448"/>
    </source>
</evidence>
<dbReference type="PANTHER" id="PTHR13822:SF10">
    <property type="entry name" value="ATP SYNTHASE EPSILON CHAIN, CHLOROPLASTIC"/>
    <property type="match status" value="1"/>
</dbReference>
<dbReference type="PANTHER" id="PTHR13822">
    <property type="entry name" value="ATP SYNTHASE DELTA/EPSILON CHAIN"/>
    <property type="match status" value="1"/>
</dbReference>
<evidence type="ECO:0000256" key="6">
    <source>
        <dbReference type="ARBA" id="ARBA00023196"/>
    </source>
</evidence>
<dbReference type="HAMAP" id="MF_00530">
    <property type="entry name" value="ATP_synth_epsil_bac"/>
    <property type="match status" value="1"/>
</dbReference>
<dbReference type="SUPFAM" id="SSF51344">
    <property type="entry name" value="Epsilon subunit of F1F0-ATP synthase N-terminal domain"/>
    <property type="match status" value="1"/>
</dbReference>
<sequence length="126" mass="13541">MDIMKLSIVAPSGEIFNNNAKSIVLPGKDGEFGVLPKHVSLVSFLTVGVIEIEKEDSSKELVAINWGYVKISEEMVDILVDSAISLNADKNSDIAVNIEKAQKLVNSVENSNISLASVNAKINSIL</sequence>
<dbReference type="GO" id="GO:0046933">
    <property type="term" value="F:proton-transporting ATP synthase activity, rotational mechanism"/>
    <property type="evidence" value="ECO:0007669"/>
    <property type="project" value="InterPro"/>
</dbReference>
<evidence type="ECO:0000256" key="5">
    <source>
        <dbReference type="ARBA" id="ARBA00023136"/>
    </source>
</evidence>
<keyword evidence="7" id="KW-0066">ATP synthesis</keyword>